<proteinExistence type="predicted"/>
<protein>
    <submittedName>
        <fullName evidence="2">Uncharacterized protein</fullName>
    </submittedName>
</protein>
<dbReference type="EMBL" id="CP039352">
    <property type="protein sequence ID" value="QCE02164.1"/>
    <property type="molecule type" value="Genomic_DNA"/>
</dbReference>
<reference evidence="2 3" key="1">
    <citation type="submission" date="2019-04" db="EMBL/GenBank/DDBJ databases">
        <title>An improved genome assembly and genetic linkage map for asparagus bean, Vigna unguiculata ssp. sesquipedialis.</title>
        <authorList>
            <person name="Xia Q."/>
            <person name="Zhang R."/>
            <person name="Dong Y."/>
        </authorList>
    </citation>
    <scope>NUCLEOTIDE SEQUENCE [LARGE SCALE GENOMIC DNA]</scope>
    <source>
        <tissue evidence="2">Leaf</tissue>
    </source>
</reference>
<feature type="compositionally biased region" description="Basic and acidic residues" evidence="1">
    <location>
        <begin position="33"/>
        <end position="50"/>
    </location>
</feature>
<sequence>MENCETKSDFFLIANKPVQEAENKLNVPNDVKQQPHDETKGHEPDVTSKRDVQIWMIQSQTEGPFCMVQKGDHVLKFPRTPREGVQKPEVGN</sequence>
<evidence type="ECO:0000313" key="2">
    <source>
        <dbReference type="EMBL" id="QCE02164.1"/>
    </source>
</evidence>
<evidence type="ECO:0000313" key="3">
    <source>
        <dbReference type="Proteomes" id="UP000501690"/>
    </source>
</evidence>
<feature type="region of interest" description="Disordered" evidence="1">
    <location>
        <begin position="19"/>
        <end position="50"/>
    </location>
</feature>
<organism evidence="2 3">
    <name type="scientific">Vigna unguiculata</name>
    <name type="common">Cowpea</name>
    <dbReference type="NCBI Taxonomy" id="3917"/>
    <lineage>
        <taxon>Eukaryota</taxon>
        <taxon>Viridiplantae</taxon>
        <taxon>Streptophyta</taxon>
        <taxon>Embryophyta</taxon>
        <taxon>Tracheophyta</taxon>
        <taxon>Spermatophyta</taxon>
        <taxon>Magnoliopsida</taxon>
        <taxon>eudicotyledons</taxon>
        <taxon>Gunneridae</taxon>
        <taxon>Pentapetalae</taxon>
        <taxon>rosids</taxon>
        <taxon>fabids</taxon>
        <taxon>Fabales</taxon>
        <taxon>Fabaceae</taxon>
        <taxon>Papilionoideae</taxon>
        <taxon>50 kb inversion clade</taxon>
        <taxon>NPAAA clade</taxon>
        <taxon>indigoferoid/millettioid clade</taxon>
        <taxon>Phaseoleae</taxon>
        <taxon>Vigna</taxon>
    </lineage>
</organism>
<accession>A0A4D6MN13</accession>
<gene>
    <name evidence="2" type="ORF">DEO72_LG8g175</name>
</gene>
<name>A0A4D6MN13_VIGUN</name>
<dbReference type="Proteomes" id="UP000501690">
    <property type="component" value="Linkage Group LG8"/>
</dbReference>
<evidence type="ECO:0000256" key="1">
    <source>
        <dbReference type="SAM" id="MobiDB-lite"/>
    </source>
</evidence>
<dbReference type="AlphaFoldDB" id="A0A4D6MN13"/>
<keyword evidence="3" id="KW-1185">Reference proteome</keyword>